<dbReference type="Proteomes" id="UP000268469">
    <property type="component" value="Unassembled WGS sequence"/>
</dbReference>
<proteinExistence type="predicted"/>
<protein>
    <submittedName>
        <fullName evidence="1">Uncharacterized protein</fullName>
    </submittedName>
</protein>
<dbReference type="AlphaFoldDB" id="A0A660SM74"/>
<dbReference type="EMBL" id="QNBE01000005">
    <property type="protein sequence ID" value="RKX71602.1"/>
    <property type="molecule type" value="Genomic_DNA"/>
</dbReference>
<accession>A0A660SM74</accession>
<reference evidence="1 2" key="1">
    <citation type="submission" date="2018-06" db="EMBL/GenBank/DDBJ databases">
        <title>Extensive metabolic versatility and redundancy in microbially diverse, dynamic hydrothermal sediments.</title>
        <authorList>
            <person name="Dombrowski N."/>
            <person name="Teske A."/>
            <person name="Baker B.J."/>
        </authorList>
    </citation>
    <scope>NUCLEOTIDE SEQUENCE [LARGE SCALE GENOMIC DNA]</scope>
    <source>
        <strain evidence="1">B36_G15</strain>
    </source>
</reference>
<comment type="caution">
    <text evidence="1">The sequence shown here is derived from an EMBL/GenBank/DDBJ whole genome shotgun (WGS) entry which is preliminary data.</text>
</comment>
<evidence type="ECO:0000313" key="2">
    <source>
        <dbReference type="Proteomes" id="UP000268469"/>
    </source>
</evidence>
<evidence type="ECO:0000313" key="1">
    <source>
        <dbReference type="EMBL" id="RKX71602.1"/>
    </source>
</evidence>
<name>A0A660SM74_UNCW3</name>
<organism evidence="1 2">
    <name type="scientific">candidate division WOR-3 bacterium</name>
    <dbReference type="NCBI Taxonomy" id="2052148"/>
    <lineage>
        <taxon>Bacteria</taxon>
        <taxon>Bacteria division WOR-3</taxon>
    </lineage>
</organism>
<sequence length="375" mass="41243">MRCGGRIIIVTLLCSNLWAPEIKCYPENSYLWTGYVVGHFFNKFDGDVIVYQRMPISSRGWMKFNTGSIPTGSEIIRVELHCYCSAVGGDSVVNLYSIENDPVTTEGTLLYQDCGDGGCYATGWRCRSGSWNVIELGGGASDTLAQRLALGWFGVGFVARERPDSVVFTGHGGFFGDEPYLVVTLIDTTPPRFTLTHPDAAKEGDSIHIVIAVDEELKAIPTLTISGISIAVSTDTVRNQYFGDFLVSGLAEGDHYFVVTGEDLSGNKGIDSSRISIIGPETVIDLAEIYLWPNPCDRSLYIHYHSYLRAKLKVEIFTLTAVKMIEHQFEVEPGETGDEEITTIDLDNGLYLYRVCAESEAGGVQEKVGRFAVVH</sequence>
<gene>
    <name evidence="1" type="ORF">DRP53_00945</name>
</gene>